<proteinExistence type="predicted"/>
<evidence type="ECO:0000313" key="2">
    <source>
        <dbReference type="EMBL" id="KAK9026117.1"/>
    </source>
</evidence>
<accession>A0ABR2SLU5</accession>
<keyword evidence="3" id="KW-1185">Reference proteome</keyword>
<dbReference type="EMBL" id="JBBPBN010000013">
    <property type="protein sequence ID" value="KAK9026117.1"/>
    <property type="molecule type" value="Genomic_DNA"/>
</dbReference>
<gene>
    <name evidence="2" type="ORF">V6N11_038963</name>
</gene>
<dbReference type="Proteomes" id="UP001396334">
    <property type="component" value="Unassembled WGS sequence"/>
</dbReference>
<evidence type="ECO:0000313" key="3">
    <source>
        <dbReference type="Proteomes" id="UP001396334"/>
    </source>
</evidence>
<name>A0ABR2SLU5_9ROSI</name>
<organism evidence="2 3">
    <name type="scientific">Hibiscus sabdariffa</name>
    <name type="common">roselle</name>
    <dbReference type="NCBI Taxonomy" id="183260"/>
    <lineage>
        <taxon>Eukaryota</taxon>
        <taxon>Viridiplantae</taxon>
        <taxon>Streptophyta</taxon>
        <taxon>Embryophyta</taxon>
        <taxon>Tracheophyta</taxon>
        <taxon>Spermatophyta</taxon>
        <taxon>Magnoliopsida</taxon>
        <taxon>eudicotyledons</taxon>
        <taxon>Gunneridae</taxon>
        <taxon>Pentapetalae</taxon>
        <taxon>rosids</taxon>
        <taxon>malvids</taxon>
        <taxon>Malvales</taxon>
        <taxon>Malvaceae</taxon>
        <taxon>Malvoideae</taxon>
        <taxon>Hibiscus</taxon>
    </lineage>
</organism>
<keyword evidence="1" id="KW-0472">Membrane</keyword>
<sequence>MVSYFALSQAADGIAYVQPEPNFASFLNYQWFDSIHLTAVESETLTAMALLAWAFGLLICICLWEPRQNLPNLGCLKLVQLGCCS</sequence>
<reference evidence="2 3" key="1">
    <citation type="journal article" date="2024" name="G3 (Bethesda)">
        <title>Genome assembly of Hibiscus sabdariffa L. provides insights into metabolisms of medicinal natural products.</title>
        <authorList>
            <person name="Kim T."/>
        </authorList>
    </citation>
    <scope>NUCLEOTIDE SEQUENCE [LARGE SCALE GENOMIC DNA]</scope>
    <source>
        <strain evidence="2">TK-2024</strain>
        <tissue evidence="2">Old leaves</tissue>
    </source>
</reference>
<evidence type="ECO:0000256" key="1">
    <source>
        <dbReference type="SAM" id="Phobius"/>
    </source>
</evidence>
<comment type="caution">
    <text evidence="2">The sequence shown here is derived from an EMBL/GenBank/DDBJ whole genome shotgun (WGS) entry which is preliminary data.</text>
</comment>
<protein>
    <submittedName>
        <fullName evidence="2">Uncharacterized protein</fullName>
    </submittedName>
</protein>
<feature type="transmembrane region" description="Helical" evidence="1">
    <location>
        <begin position="45"/>
        <end position="64"/>
    </location>
</feature>
<keyword evidence="1" id="KW-1133">Transmembrane helix</keyword>
<keyword evidence="1" id="KW-0812">Transmembrane</keyword>